<evidence type="ECO:0000313" key="3">
    <source>
        <dbReference type="Proteomes" id="UP000190080"/>
    </source>
</evidence>
<organism evidence="2 3">
    <name type="scientific">Clostridium oryzae</name>
    <dbReference type="NCBI Taxonomy" id="1450648"/>
    <lineage>
        <taxon>Bacteria</taxon>
        <taxon>Bacillati</taxon>
        <taxon>Bacillota</taxon>
        <taxon>Clostridia</taxon>
        <taxon>Eubacteriales</taxon>
        <taxon>Clostridiaceae</taxon>
        <taxon>Clostridium</taxon>
    </lineage>
</organism>
<accession>A0A1V4IIM7</accession>
<evidence type="ECO:0000256" key="1">
    <source>
        <dbReference type="SAM" id="Phobius"/>
    </source>
</evidence>
<keyword evidence="1" id="KW-0472">Membrane</keyword>
<dbReference type="STRING" id="1450648.CLORY_31140"/>
<dbReference type="EMBL" id="MZGV01000039">
    <property type="protein sequence ID" value="OPJ59769.1"/>
    <property type="molecule type" value="Genomic_DNA"/>
</dbReference>
<keyword evidence="1" id="KW-0812">Transmembrane</keyword>
<gene>
    <name evidence="2" type="ORF">CLORY_31140</name>
</gene>
<proteinExistence type="predicted"/>
<feature type="transmembrane region" description="Helical" evidence="1">
    <location>
        <begin position="12"/>
        <end position="29"/>
    </location>
</feature>
<dbReference type="AlphaFoldDB" id="A0A1V4IIM7"/>
<comment type="caution">
    <text evidence="2">The sequence shown here is derived from an EMBL/GenBank/DDBJ whole genome shotgun (WGS) entry which is preliminary data.</text>
</comment>
<reference evidence="2 3" key="1">
    <citation type="submission" date="2017-03" db="EMBL/GenBank/DDBJ databases">
        <title>Genome sequence of Clostridium oryzae DSM 28571.</title>
        <authorList>
            <person name="Poehlein A."/>
            <person name="Daniel R."/>
        </authorList>
    </citation>
    <scope>NUCLEOTIDE SEQUENCE [LARGE SCALE GENOMIC DNA]</scope>
    <source>
        <strain evidence="2 3">DSM 28571</strain>
    </source>
</reference>
<name>A0A1V4IIM7_9CLOT</name>
<dbReference type="Proteomes" id="UP000190080">
    <property type="component" value="Unassembled WGS sequence"/>
</dbReference>
<dbReference type="OrthoDB" id="2081843at2"/>
<sequence length="137" mass="14748">MDETSNKGMYIAFGTILALVVITFAITIFNKNKPLQKTALSTQDTMIQSINSSSFSSYDNQIVTGDLVITAINTKASDDLKVLVKTNSNPAGKVYTSSAYNISDISDSNYIEPTASFKATLGKTSNGTVNLITFVQQ</sequence>
<dbReference type="RefSeq" id="WP_079426088.1">
    <property type="nucleotide sequence ID" value="NZ_MZGV01000039.1"/>
</dbReference>
<evidence type="ECO:0000313" key="2">
    <source>
        <dbReference type="EMBL" id="OPJ59769.1"/>
    </source>
</evidence>
<keyword evidence="3" id="KW-1185">Reference proteome</keyword>
<keyword evidence="1" id="KW-1133">Transmembrane helix</keyword>
<protein>
    <submittedName>
        <fullName evidence="2">Uncharacterized protein</fullName>
    </submittedName>
</protein>